<protein>
    <submittedName>
        <fullName evidence="7">SCO family protein</fullName>
    </submittedName>
</protein>
<dbReference type="InterPro" id="IPR013766">
    <property type="entry name" value="Thioredoxin_domain"/>
</dbReference>
<dbReference type="InterPro" id="IPR036249">
    <property type="entry name" value="Thioredoxin-like_sf"/>
</dbReference>
<feature type="binding site" evidence="3">
    <location>
        <position position="167"/>
    </location>
    <ligand>
        <name>Cu cation</name>
        <dbReference type="ChEBI" id="CHEBI:23378"/>
    </ligand>
</feature>
<name>A0A5J5INT6_9BACT</name>
<dbReference type="SUPFAM" id="SSF52833">
    <property type="entry name" value="Thioredoxin-like"/>
    <property type="match status" value="1"/>
</dbReference>
<keyword evidence="2 3" id="KW-0186">Copper</keyword>
<evidence type="ECO:0000313" key="7">
    <source>
        <dbReference type="EMBL" id="KAA9041667.1"/>
    </source>
</evidence>
<evidence type="ECO:0000256" key="4">
    <source>
        <dbReference type="PIRSR" id="PIRSR603782-2"/>
    </source>
</evidence>
<evidence type="ECO:0000256" key="1">
    <source>
        <dbReference type="ARBA" id="ARBA00010996"/>
    </source>
</evidence>
<comment type="similarity">
    <text evidence="1">Belongs to the SCO1/2 family.</text>
</comment>
<dbReference type="PANTHER" id="PTHR12151:SF25">
    <property type="entry name" value="LINALOOL DEHYDRATASE_ISOMERASE DOMAIN-CONTAINING PROTEIN"/>
    <property type="match status" value="1"/>
</dbReference>
<keyword evidence="5" id="KW-1133">Transmembrane helix</keyword>
<dbReference type="Pfam" id="PF02630">
    <property type="entry name" value="SCO1-SenC"/>
    <property type="match status" value="1"/>
</dbReference>
<feature type="binding site" evidence="3">
    <location>
        <position position="76"/>
    </location>
    <ligand>
        <name>Cu cation</name>
        <dbReference type="ChEBI" id="CHEBI:23378"/>
    </ligand>
</feature>
<organism evidence="7 8">
    <name type="scientific">Ginsengibacter hankyongi</name>
    <dbReference type="NCBI Taxonomy" id="2607284"/>
    <lineage>
        <taxon>Bacteria</taxon>
        <taxon>Pseudomonadati</taxon>
        <taxon>Bacteroidota</taxon>
        <taxon>Chitinophagia</taxon>
        <taxon>Chitinophagales</taxon>
        <taxon>Chitinophagaceae</taxon>
        <taxon>Ginsengibacter</taxon>
    </lineage>
</organism>
<evidence type="ECO:0000256" key="2">
    <source>
        <dbReference type="ARBA" id="ARBA00023008"/>
    </source>
</evidence>
<dbReference type="PANTHER" id="PTHR12151">
    <property type="entry name" value="ELECTRON TRANSPORT PROTIN SCO1/SENC FAMILY MEMBER"/>
    <property type="match status" value="1"/>
</dbReference>
<keyword evidence="5" id="KW-0812">Transmembrane</keyword>
<evidence type="ECO:0000313" key="8">
    <source>
        <dbReference type="Proteomes" id="UP000326903"/>
    </source>
</evidence>
<proteinExistence type="inferred from homology"/>
<comment type="caution">
    <text evidence="7">The sequence shown here is derived from an EMBL/GenBank/DDBJ whole genome shotgun (WGS) entry which is preliminary data.</text>
</comment>
<dbReference type="Gene3D" id="3.40.30.10">
    <property type="entry name" value="Glutaredoxin"/>
    <property type="match status" value="1"/>
</dbReference>
<accession>A0A5J5INT6</accession>
<evidence type="ECO:0000256" key="5">
    <source>
        <dbReference type="SAM" id="Phobius"/>
    </source>
</evidence>
<keyword evidence="3" id="KW-0479">Metal-binding</keyword>
<dbReference type="PROSITE" id="PS51352">
    <property type="entry name" value="THIOREDOXIN_2"/>
    <property type="match status" value="1"/>
</dbReference>
<keyword evidence="8" id="KW-1185">Reference proteome</keyword>
<feature type="transmembrane region" description="Helical" evidence="5">
    <location>
        <begin position="6"/>
        <end position="25"/>
    </location>
</feature>
<evidence type="ECO:0000256" key="3">
    <source>
        <dbReference type="PIRSR" id="PIRSR603782-1"/>
    </source>
</evidence>
<reference evidence="7 8" key="1">
    <citation type="submission" date="2019-09" db="EMBL/GenBank/DDBJ databases">
        <title>Draft genome sequence of Ginsengibacter sp. BR5-29.</title>
        <authorList>
            <person name="Im W.-T."/>
        </authorList>
    </citation>
    <scope>NUCLEOTIDE SEQUENCE [LARGE SCALE GENOMIC DNA]</scope>
    <source>
        <strain evidence="7 8">BR5-29</strain>
    </source>
</reference>
<feature type="binding site" evidence="3">
    <location>
        <position position="72"/>
    </location>
    <ligand>
        <name>Cu cation</name>
        <dbReference type="ChEBI" id="CHEBI:23378"/>
    </ligand>
</feature>
<gene>
    <name evidence="7" type="ORF">FW778_06495</name>
</gene>
<dbReference type="EMBL" id="VYQF01000001">
    <property type="protein sequence ID" value="KAA9041667.1"/>
    <property type="molecule type" value="Genomic_DNA"/>
</dbReference>
<dbReference type="CDD" id="cd02968">
    <property type="entry name" value="SCO"/>
    <property type="match status" value="1"/>
</dbReference>
<dbReference type="AlphaFoldDB" id="A0A5J5INT6"/>
<sequence length="222" mass="25647">MKKKLFIYGSFFVILITVFYFLLFAGNDYYKVKLPVMNYVQTFSFTGQDGNIVNEHNVDGKVYVADYFFTTCKGICPKMNANLATIFEKFRNDSDFAIISHTSMPETDSIPLLKAYEGKMVGLNPQYAAKWYFVTGTKDSLYKMARQSYLLDNDKNNNDNIKDHFIHTQFFALVDKARRVRGIYDGLKEDELHRLQQDIEKLLKEPAGDNIFNHSNFSNTPG</sequence>
<feature type="disulfide bond" description="Redox-active" evidence="4">
    <location>
        <begin position="72"/>
        <end position="76"/>
    </location>
</feature>
<evidence type="ECO:0000259" key="6">
    <source>
        <dbReference type="PROSITE" id="PS51352"/>
    </source>
</evidence>
<dbReference type="RefSeq" id="WP_150413787.1">
    <property type="nucleotide sequence ID" value="NZ_VYQF01000001.1"/>
</dbReference>
<keyword evidence="5" id="KW-0472">Membrane</keyword>
<dbReference type="GO" id="GO:0046872">
    <property type="term" value="F:metal ion binding"/>
    <property type="evidence" value="ECO:0007669"/>
    <property type="project" value="UniProtKB-KW"/>
</dbReference>
<dbReference type="Proteomes" id="UP000326903">
    <property type="component" value="Unassembled WGS sequence"/>
</dbReference>
<dbReference type="InterPro" id="IPR003782">
    <property type="entry name" value="SCO1/SenC"/>
</dbReference>
<feature type="domain" description="Thioredoxin" evidence="6">
    <location>
        <begin position="34"/>
        <end position="204"/>
    </location>
</feature>
<keyword evidence="4" id="KW-1015">Disulfide bond</keyword>